<dbReference type="CDD" id="cd00171">
    <property type="entry name" value="Sec7"/>
    <property type="match status" value="1"/>
</dbReference>
<evidence type="ECO:0000256" key="2">
    <source>
        <dbReference type="ARBA" id="ARBA00022475"/>
    </source>
</evidence>
<feature type="region of interest" description="Disordered" evidence="4">
    <location>
        <begin position="124"/>
        <end position="727"/>
    </location>
</feature>
<dbReference type="InterPro" id="IPR001849">
    <property type="entry name" value="PH_domain"/>
</dbReference>
<feature type="compositionally biased region" description="Basic and acidic residues" evidence="4">
    <location>
        <begin position="374"/>
        <end position="390"/>
    </location>
</feature>
<dbReference type="InterPro" id="IPR000904">
    <property type="entry name" value="Sec7_dom"/>
</dbReference>
<dbReference type="SUPFAM" id="SSF50729">
    <property type="entry name" value="PH domain-like"/>
    <property type="match status" value="1"/>
</dbReference>
<dbReference type="CDD" id="cd13295">
    <property type="entry name" value="PH_EFA6"/>
    <property type="match status" value="1"/>
</dbReference>
<evidence type="ECO:0000313" key="7">
    <source>
        <dbReference type="EMBL" id="CAJ1070323.1"/>
    </source>
</evidence>
<feature type="region of interest" description="Disordered" evidence="4">
    <location>
        <begin position="45"/>
        <end position="67"/>
    </location>
</feature>
<name>A0AAV1GA94_XYRNO</name>
<keyword evidence="3" id="KW-0472">Membrane</keyword>
<feature type="compositionally biased region" description="Acidic residues" evidence="4">
    <location>
        <begin position="285"/>
        <end position="309"/>
    </location>
</feature>
<dbReference type="GO" id="GO:0032587">
    <property type="term" value="C:ruffle membrane"/>
    <property type="evidence" value="ECO:0007669"/>
    <property type="project" value="UniProtKB-SubCell"/>
</dbReference>
<feature type="compositionally biased region" description="Polar residues" evidence="4">
    <location>
        <begin position="45"/>
        <end position="56"/>
    </location>
</feature>
<keyword evidence="2" id="KW-1003">Cell membrane</keyword>
<sequence>MEGEGNSDVTEPGLQQDSWTSIDHQCIDGNQQGLVLEETVVLTNQELSTDQISPSLKTDRESPEEPEPWEQIIWPVQPMTCTSPLLSFATVQWDMPDPSAGAPSPVTHGSLANELDSVIMTSVGTTSPSPYPYEDVNDELFREEDRETEEELNSEPLSGNDLEPCDDVDVQEHAAQEEEDSAQEQLGSNNENVQEIFLRTDLKKDEKEEEEVKSASSDPIESLVIIDSLQEIESSGDEVESFVDLKLEEEREESVALLSRQGDSEEEETSLNGIETEKKDQEESKLEEDEEQGEVEEDKERDEAEEDVVKEDKEQDQLEEGKQREVEEEKERDKVEEHKESGEEDEDVERDEVEEDAEQDAAKEDKEQDELEEDKQREVEEEKEQDKVEEDKESGEVEEDLEREEDVEQDELKEDEQRDEVEEGEEQHEVEEDKERHKVEEDEEGEKLNRCAGESEELEADGSLNHVEVPAEPQQTDEAGLTIIPDKLLALQPSEFSEEKGQSKAEKDTELQEEGPTGQTEELEMCRDVNQDLEPEQSEAADNTGELSTQAANNIERVEDTQELLELTERLQETSCQKTPSQDIEDSPQLKQAESEQLEMTEETEQVQKENSNSADKVEESEHLEQALMELADESTQTEKAEESTPSEQTPSAKAEDPVAAEQQEQTESSDQNEQRAAGEQLTQPEKTDESDIMEQLPPETGVTQQTVEAELSQTSHQAEEEEDEGVKDNVQTVVPNGVQHKCPDTAVPHMNGREVDRESARSLAERLFKLDGIQRVEVVRHLDKDNDFSRAVGEEYLKFFDFIGQTLDHALRSFLKVVVLIGETQERERVLQQFACRFHQCNPESFSSAGSVLALTCALMLLNTDLHGQNVGKSMSSSKFVSNLDGMNEEANFSKDFLKSLYNSIKSEPLEWAVDEEELKSSVLAEEDAGDDTLLRSKANPFQDVPHDKTATVIKQGFLQRKLHADIDGKRMPWGKRGWKTFYAVLKGMVLYLQKDDYRRDQLTNEEVVSVHHSLAEEAADYTKKPHVLRLQTADWRVFLFQASSRAEMNSWISRINLVSALHSSPPFPAAVGSQRRFCRPILPSSQSAHTLESQLQSHAKMLESFQADLSYQQQNPPEGKKVKAKELEEQRVRAEYLQHEICRYEIYIQVLEAWKKVKTTDGGMLTTADLNLFDRAVCSDSVGEVEEEGSLKKSYSSPSLELEIPAPTVIKVRRNISERRTYRRTIVPRWNKEA</sequence>
<dbReference type="SUPFAM" id="SSF48425">
    <property type="entry name" value="Sec7 domain"/>
    <property type="match status" value="1"/>
</dbReference>
<evidence type="ECO:0000259" key="5">
    <source>
        <dbReference type="PROSITE" id="PS50003"/>
    </source>
</evidence>
<gene>
    <name evidence="7" type="ORF">XNOV1_A002364</name>
</gene>
<dbReference type="GO" id="GO:0005085">
    <property type="term" value="F:guanyl-nucleotide exchange factor activity"/>
    <property type="evidence" value="ECO:0007669"/>
    <property type="project" value="InterPro"/>
</dbReference>
<dbReference type="Proteomes" id="UP001178508">
    <property type="component" value="Chromosome 13"/>
</dbReference>
<dbReference type="EMBL" id="OY660876">
    <property type="protein sequence ID" value="CAJ1070323.1"/>
    <property type="molecule type" value="Genomic_DNA"/>
</dbReference>
<dbReference type="Gene3D" id="2.30.29.30">
    <property type="entry name" value="Pleckstrin-homology domain (PH domain)/Phosphotyrosine-binding domain (PTB)"/>
    <property type="match status" value="1"/>
</dbReference>
<feature type="compositionally biased region" description="Acidic residues" evidence="4">
    <location>
        <begin position="391"/>
        <end position="430"/>
    </location>
</feature>
<dbReference type="SMART" id="SM00222">
    <property type="entry name" value="Sec7"/>
    <property type="match status" value="1"/>
</dbReference>
<feature type="compositionally biased region" description="Basic and acidic residues" evidence="4">
    <location>
        <begin position="497"/>
        <end position="510"/>
    </location>
</feature>
<organism evidence="7 8">
    <name type="scientific">Xyrichtys novacula</name>
    <name type="common">Pearly razorfish</name>
    <name type="synonym">Hemipteronotus novacula</name>
    <dbReference type="NCBI Taxonomy" id="13765"/>
    <lineage>
        <taxon>Eukaryota</taxon>
        <taxon>Metazoa</taxon>
        <taxon>Chordata</taxon>
        <taxon>Craniata</taxon>
        <taxon>Vertebrata</taxon>
        <taxon>Euteleostomi</taxon>
        <taxon>Actinopterygii</taxon>
        <taxon>Neopterygii</taxon>
        <taxon>Teleostei</taxon>
        <taxon>Neoteleostei</taxon>
        <taxon>Acanthomorphata</taxon>
        <taxon>Eupercaria</taxon>
        <taxon>Labriformes</taxon>
        <taxon>Labridae</taxon>
        <taxon>Xyrichtys</taxon>
    </lineage>
</organism>
<dbReference type="InterPro" id="IPR023394">
    <property type="entry name" value="Sec7_C_sf"/>
</dbReference>
<dbReference type="GO" id="GO:0005543">
    <property type="term" value="F:phospholipid binding"/>
    <property type="evidence" value="ECO:0007669"/>
    <property type="project" value="InterPro"/>
</dbReference>
<evidence type="ECO:0000256" key="1">
    <source>
        <dbReference type="ARBA" id="ARBA00004632"/>
    </source>
</evidence>
<dbReference type="InterPro" id="IPR035999">
    <property type="entry name" value="Sec7_dom_sf"/>
</dbReference>
<dbReference type="FunFam" id="2.30.29.30:FF:000054">
    <property type="entry name" value="PH and SEC7 domain-containing protein 3"/>
    <property type="match status" value="1"/>
</dbReference>
<evidence type="ECO:0000256" key="3">
    <source>
        <dbReference type="ARBA" id="ARBA00023136"/>
    </source>
</evidence>
<dbReference type="PANTHER" id="PTHR10663:SF338">
    <property type="entry name" value="PH AND SEC7 DOMAIN-CONTAINING PROTEIN 4"/>
    <property type="match status" value="1"/>
</dbReference>
<feature type="compositionally biased region" description="Basic and acidic residues" evidence="4">
    <location>
        <begin position="275"/>
        <end position="284"/>
    </location>
</feature>
<dbReference type="InterPro" id="IPR011993">
    <property type="entry name" value="PH-like_dom_sf"/>
</dbReference>
<evidence type="ECO:0000259" key="6">
    <source>
        <dbReference type="PROSITE" id="PS50190"/>
    </source>
</evidence>
<evidence type="ECO:0000256" key="4">
    <source>
        <dbReference type="SAM" id="MobiDB-lite"/>
    </source>
</evidence>
<dbReference type="Gene3D" id="1.10.1000.11">
    <property type="entry name" value="Arf Nucleotide-binding Site Opener,domain 2"/>
    <property type="match status" value="1"/>
</dbReference>
<feature type="domain" description="PH" evidence="5">
    <location>
        <begin position="953"/>
        <end position="1062"/>
    </location>
</feature>
<dbReference type="InterPro" id="IPR041681">
    <property type="entry name" value="PH_9"/>
</dbReference>
<feature type="compositionally biased region" description="Basic and acidic residues" evidence="4">
    <location>
        <begin position="431"/>
        <end position="440"/>
    </location>
</feature>
<proteinExistence type="predicted"/>
<feature type="domain" description="SEC7" evidence="6">
    <location>
        <begin position="744"/>
        <end position="909"/>
    </location>
</feature>
<dbReference type="PROSITE" id="PS50190">
    <property type="entry name" value="SEC7"/>
    <property type="match status" value="1"/>
</dbReference>
<feature type="compositionally biased region" description="Basic and acidic residues" evidence="4">
    <location>
        <begin position="310"/>
        <end position="341"/>
    </location>
</feature>
<dbReference type="SMART" id="SM00233">
    <property type="entry name" value="PH"/>
    <property type="match status" value="1"/>
</dbReference>
<protein>
    <submittedName>
        <fullName evidence="7">PH and SEC7 domain-containing protein 4</fullName>
    </submittedName>
</protein>
<dbReference type="AlphaFoldDB" id="A0AAV1GA94"/>
<feature type="compositionally biased region" description="Polar residues" evidence="4">
    <location>
        <begin position="663"/>
        <end position="672"/>
    </location>
</feature>
<feature type="region of interest" description="Disordered" evidence="4">
    <location>
        <begin position="1"/>
        <end position="25"/>
    </location>
</feature>
<dbReference type="PROSITE" id="PS50003">
    <property type="entry name" value="PH_DOMAIN"/>
    <property type="match status" value="1"/>
</dbReference>
<comment type="subcellular location">
    <subcellularLocation>
        <location evidence="1">Cell projection</location>
        <location evidence="1">Ruffle membrane</location>
    </subcellularLocation>
</comment>
<feature type="compositionally biased region" description="Basic and acidic residues" evidence="4">
    <location>
        <begin position="198"/>
        <end position="213"/>
    </location>
</feature>
<feature type="compositionally biased region" description="Acidic residues" evidence="4">
    <location>
        <begin position="342"/>
        <end position="359"/>
    </location>
</feature>
<feature type="compositionally biased region" description="Basic and acidic residues" evidence="4">
    <location>
        <begin position="616"/>
        <end position="625"/>
    </location>
</feature>
<dbReference type="PANTHER" id="PTHR10663">
    <property type="entry name" value="GUANYL-NUCLEOTIDE EXCHANGE FACTOR"/>
    <property type="match status" value="1"/>
</dbReference>
<accession>A0AAV1GA94</accession>
<dbReference type="Pfam" id="PF15410">
    <property type="entry name" value="PH_9"/>
    <property type="match status" value="1"/>
</dbReference>
<evidence type="ECO:0000313" key="8">
    <source>
        <dbReference type="Proteomes" id="UP001178508"/>
    </source>
</evidence>
<feature type="compositionally biased region" description="Polar residues" evidence="4">
    <location>
        <begin position="702"/>
        <end position="717"/>
    </location>
</feature>
<dbReference type="Pfam" id="PF01369">
    <property type="entry name" value="Sec7"/>
    <property type="match status" value="1"/>
</dbReference>
<dbReference type="PRINTS" id="PR00683">
    <property type="entry name" value="SPECTRINPH"/>
</dbReference>
<dbReference type="InterPro" id="IPR001605">
    <property type="entry name" value="PH_dom-spectrin-type"/>
</dbReference>
<dbReference type="GO" id="GO:0032012">
    <property type="term" value="P:regulation of ARF protein signal transduction"/>
    <property type="evidence" value="ECO:0007669"/>
    <property type="project" value="InterPro"/>
</dbReference>
<feature type="compositionally biased region" description="Polar residues" evidence="4">
    <location>
        <begin position="7"/>
        <end position="25"/>
    </location>
</feature>
<keyword evidence="8" id="KW-1185">Reference proteome</keyword>
<reference evidence="7" key="1">
    <citation type="submission" date="2023-08" db="EMBL/GenBank/DDBJ databases">
        <authorList>
            <person name="Alioto T."/>
            <person name="Alioto T."/>
            <person name="Gomez Garrido J."/>
        </authorList>
    </citation>
    <scope>NUCLEOTIDE SEQUENCE</scope>
</reference>
<feature type="compositionally biased region" description="Acidic residues" evidence="4">
    <location>
        <begin position="596"/>
        <end position="605"/>
    </location>
</feature>